<accession>A6J4V0</accession>
<evidence type="ECO:0000313" key="3">
    <source>
        <dbReference type="Proteomes" id="UP000234681"/>
    </source>
</evidence>
<evidence type="ECO:0000313" key="2">
    <source>
        <dbReference type="EMBL" id="EDL95623.1"/>
    </source>
</evidence>
<reference evidence="3" key="1">
    <citation type="submission" date="2005-09" db="EMBL/GenBank/DDBJ databases">
        <authorList>
            <person name="Mural R.J."/>
            <person name="Li P.W."/>
            <person name="Adams M.D."/>
            <person name="Amanatides P.G."/>
            <person name="Baden-Tillson H."/>
            <person name="Barnstead M."/>
            <person name="Chin S.H."/>
            <person name="Dew I."/>
            <person name="Evans C.A."/>
            <person name="Ferriera S."/>
            <person name="Flanigan M."/>
            <person name="Fosler C."/>
            <person name="Glodek A."/>
            <person name="Gu Z."/>
            <person name="Holt R.A."/>
            <person name="Jennings D."/>
            <person name="Kraft C.L."/>
            <person name="Lu F."/>
            <person name="Nguyen T."/>
            <person name="Nusskern D.R."/>
            <person name="Pfannkoch C.M."/>
            <person name="Sitter C."/>
            <person name="Sutton G.G."/>
            <person name="Venter J.C."/>
            <person name="Wang Z."/>
            <person name="Woodage T."/>
            <person name="Zheng X.H."/>
            <person name="Zhong F."/>
        </authorList>
    </citation>
    <scope>NUCLEOTIDE SEQUENCE [LARGE SCALE GENOMIC DNA]</scope>
    <source>
        <strain>BN</strain>
        <strain evidence="3">Sprague-Dawley</strain>
    </source>
</reference>
<dbReference type="EMBL" id="CH473975">
    <property type="protein sequence ID" value="EDL95623.1"/>
    <property type="molecule type" value="Genomic_DNA"/>
</dbReference>
<dbReference type="Proteomes" id="UP000234681">
    <property type="component" value="Chromosome 8"/>
</dbReference>
<keyword evidence="1" id="KW-0732">Signal</keyword>
<evidence type="ECO:0000256" key="1">
    <source>
        <dbReference type="SAM" id="SignalP"/>
    </source>
</evidence>
<proteinExistence type="predicted"/>
<organism evidence="2 3">
    <name type="scientific">Rattus norvegicus</name>
    <name type="common">Rat</name>
    <dbReference type="NCBI Taxonomy" id="10116"/>
    <lineage>
        <taxon>Eukaryota</taxon>
        <taxon>Metazoa</taxon>
        <taxon>Chordata</taxon>
        <taxon>Craniata</taxon>
        <taxon>Vertebrata</taxon>
        <taxon>Euteleostomi</taxon>
        <taxon>Mammalia</taxon>
        <taxon>Eutheria</taxon>
        <taxon>Euarchontoglires</taxon>
        <taxon>Glires</taxon>
        <taxon>Rodentia</taxon>
        <taxon>Myomorpha</taxon>
        <taxon>Muroidea</taxon>
        <taxon>Muridae</taxon>
        <taxon>Murinae</taxon>
        <taxon>Rattus</taxon>
    </lineage>
</organism>
<dbReference type="AlphaFoldDB" id="A6J4V0"/>
<sequence>MLPLSISCPICLSSFLAQTYWPCLALPLRKPVTSVWPSCSGPGMLHLQATMHFHEEGMREMGLCTDGLLEGWEGPVDAGDPPVCCQLLHSGAHCPLFLRDTRYPLVGS</sequence>
<gene>
    <name evidence="2" type="ORF">rCG_57839</name>
</gene>
<feature type="chain" id="PRO_5039898896" evidence="1">
    <location>
        <begin position="26"/>
        <end position="108"/>
    </location>
</feature>
<feature type="signal peptide" evidence="1">
    <location>
        <begin position="1"/>
        <end position="25"/>
    </location>
</feature>
<protein>
    <submittedName>
        <fullName evidence="2">RCG57839</fullName>
    </submittedName>
</protein>
<name>A6J4V0_RAT</name>